<comment type="caution">
    <text evidence="3">The sequence shown here is derived from an EMBL/GenBank/DDBJ whole genome shotgun (WGS) entry which is preliminary data.</text>
</comment>
<proteinExistence type="predicted"/>
<name>A0A202BGC9_CHRVL</name>
<dbReference type="AlphaFoldDB" id="A0A202BGC9"/>
<feature type="region of interest" description="Disordered" evidence="1">
    <location>
        <begin position="24"/>
        <end position="43"/>
    </location>
</feature>
<sequence length="545" mass="56929">MKNQSALPSLLAVTSSALLLSACGGGGGDSNSPSTAPTPTQQVSGKAIDGYLVGAMVCLDLNDSGVCDPGEPSTTTQADGSYSLPVSGTVTGKKLLVMVAPTTKDLSRPGYTFPASFTLSTILSDTANQHVTPLTSLVAAQMEAGLSRAAAQQNVATLVGGSVNLNADYIAGQDSATLALASKVVDKITTFAANGKTDPDTVRAVLNAITEKGNVDQVTPADVTAQISQPVYSRNVDAAAILKAGTYSWYGLLNGSGAQPVAVRELDTLSNAGYQNLQQKYVSPQWQAMVWGEFSPNAGEYDLKADGSWTDFLSNQNPEPIWTLQQVDGNAITVTNPLTGISGRLELRAAKLDGKPIAAVMKGQLDSTLQGQIHGNFAVGSTGYATFIRRNLDQVSITDCSPVTHNNQPCNVIGDPTQSYRAVDQVFGLDIPVSNNGNLLRLNADGTAAIRDANGQVLTSQVRWSRLARNANVLVLSIALSDAKAAQLNQLDDIQAGNQIAIALRAGHLQLALVEPASIDRGGIAFSSSTFDQFFTALKTALGWS</sequence>
<keyword evidence="2" id="KW-0732">Signal</keyword>
<protein>
    <recommendedName>
        <fullName evidence="5">Lipoprotein</fullName>
    </recommendedName>
</protein>
<feature type="compositionally biased region" description="Polar residues" evidence="1">
    <location>
        <begin position="33"/>
        <end position="43"/>
    </location>
</feature>
<evidence type="ECO:0000313" key="4">
    <source>
        <dbReference type="Proteomes" id="UP000196342"/>
    </source>
</evidence>
<evidence type="ECO:0000256" key="1">
    <source>
        <dbReference type="SAM" id="MobiDB-lite"/>
    </source>
</evidence>
<reference evidence="3 4" key="1">
    <citation type="submission" date="2017-05" db="EMBL/GenBank/DDBJ databases">
        <title>Chromobacterium violaceum GHPS1 isolated from Hydrocarbon polluted soil in French Guiana display an awesome secondary metabolite arsenal and a battery of drug and heavy-metal-resistance and detoxification of xenobiotics proteins.</title>
        <authorList>
            <person name="Belbahri L."/>
        </authorList>
    </citation>
    <scope>NUCLEOTIDE SEQUENCE [LARGE SCALE GENOMIC DNA]</scope>
    <source>
        <strain evidence="3 4">GHPS1</strain>
    </source>
</reference>
<evidence type="ECO:0000313" key="3">
    <source>
        <dbReference type="EMBL" id="OVE50435.1"/>
    </source>
</evidence>
<feature type="signal peptide" evidence="2">
    <location>
        <begin position="1"/>
        <end position="22"/>
    </location>
</feature>
<dbReference type="RefSeq" id="WP_087696996.1">
    <property type="nucleotide sequence ID" value="NZ_NHOO01000001.1"/>
</dbReference>
<accession>A0A202BGC9</accession>
<dbReference type="PROSITE" id="PS51257">
    <property type="entry name" value="PROKAR_LIPOPROTEIN"/>
    <property type="match status" value="1"/>
</dbReference>
<feature type="chain" id="PRO_5013233397" description="Lipoprotein" evidence="2">
    <location>
        <begin position="23"/>
        <end position="545"/>
    </location>
</feature>
<dbReference type="Proteomes" id="UP000196342">
    <property type="component" value="Unassembled WGS sequence"/>
</dbReference>
<gene>
    <name evidence="3" type="ORF">CBW21_00105</name>
</gene>
<evidence type="ECO:0008006" key="5">
    <source>
        <dbReference type="Google" id="ProtNLM"/>
    </source>
</evidence>
<dbReference type="EMBL" id="NHOO01000001">
    <property type="protein sequence ID" value="OVE50435.1"/>
    <property type="molecule type" value="Genomic_DNA"/>
</dbReference>
<keyword evidence="4" id="KW-1185">Reference proteome</keyword>
<organism evidence="3 4">
    <name type="scientific">Chromobacterium violaceum</name>
    <dbReference type="NCBI Taxonomy" id="536"/>
    <lineage>
        <taxon>Bacteria</taxon>
        <taxon>Pseudomonadati</taxon>
        <taxon>Pseudomonadota</taxon>
        <taxon>Betaproteobacteria</taxon>
        <taxon>Neisseriales</taxon>
        <taxon>Chromobacteriaceae</taxon>
        <taxon>Chromobacterium</taxon>
    </lineage>
</organism>
<evidence type="ECO:0000256" key="2">
    <source>
        <dbReference type="SAM" id="SignalP"/>
    </source>
</evidence>